<evidence type="ECO:0000256" key="5">
    <source>
        <dbReference type="ARBA" id="ARBA00023049"/>
    </source>
</evidence>
<evidence type="ECO:0000256" key="3">
    <source>
        <dbReference type="ARBA" id="ARBA00022801"/>
    </source>
</evidence>
<dbReference type="InterPro" id="IPR042088">
    <property type="entry name" value="OligoPept_F_C"/>
</dbReference>
<dbReference type="PANTHER" id="PTHR34217">
    <property type="entry name" value="METAL-DEPENDENT CARBOXYPEPTIDASE"/>
    <property type="match status" value="1"/>
</dbReference>
<dbReference type="GO" id="GO:0046872">
    <property type="term" value="F:metal ion binding"/>
    <property type="evidence" value="ECO:0007669"/>
    <property type="project" value="UniProtKB-UniRule"/>
</dbReference>
<dbReference type="InterPro" id="IPR001333">
    <property type="entry name" value="Peptidase_M32_Taq"/>
</dbReference>
<dbReference type="Gene3D" id="1.10.1370.20">
    <property type="entry name" value="Oligoendopeptidase f, C-terminal domain"/>
    <property type="match status" value="1"/>
</dbReference>
<dbReference type="Gene3D" id="1.20.140.70">
    <property type="entry name" value="Oligopeptidase f, N-terminal domain"/>
    <property type="match status" value="1"/>
</dbReference>
<dbReference type="Pfam" id="PF08439">
    <property type="entry name" value="Peptidase_M3_N"/>
    <property type="match status" value="1"/>
</dbReference>
<organism evidence="9 10">
    <name type="scientific">Grimontia celer</name>
    <dbReference type="NCBI Taxonomy" id="1796497"/>
    <lineage>
        <taxon>Bacteria</taxon>
        <taxon>Pseudomonadati</taxon>
        <taxon>Pseudomonadota</taxon>
        <taxon>Gammaproteobacteria</taxon>
        <taxon>Vibrionales</taxon>
        <taxon>Vibrionaceae</taxon>
        <taxon>Grimontia</taxon>
    </lineage>
</organism>
<keyword evidence="5 6" id="KW-0482">Metalloprotease</keyword>
<dbReference type="RefSeq" id="WP_062665006.1">
    <property type="nucleotide sequence ID" value="NZ_FIZX01000002.1"/>
</dbReference>
<dbReference type="Proteomes" id="UP000071641">
    <property type="component" value="Unassembled WGS sequence"/>
</dbReference>
<keyword evidence="4 6" id="KW-0862">Zinc</keyword>
<feature type="domain" description="Oligopeptidase F N-terminal" evidence="8">
    <location>
        <begin position="126"/>
        <end position="174"/>
    </location>
</feature>
<gene>
    <name evidence="9" type="primary">pepF1</name>
    <name evidence="9" type="ORF">GCE9029_03418</name>
</gene>
<proteinExistence type="inferred from homology"/>
<dbReference type="NCBIfam" id="TIGR02290">
    <property type="entry name" value="M3_fam_3"/>
    <property type="match status" value="1"/>
</dbReference>
<keyword evidence="10" id="KW-1185">Reference proteome</keyword>
<evidence type="ECO:0000313" key="10">
    <source>
        <dbReference type="Proteomes" id="UP000071641"/>
    </source>
</evidence>
<protein>
    <submittedName>
        <fullName evidence="9">Oligoendopeptidase F, plasmid</fullName>
        <ecNumber evidence="9">3.4.24.-</ecNumber>
    </submittedName>
</protein>
<evidence type="ECO:0000256" key="6">
    <source>
        <dbReference type="RuleBase" id="RU003435"/>
    </source>
</evidence>
<dbReference type="EC" id="3.4.24.-" evidence="9"/>
<dbReference type="GO" id="GO:0004222">
    <property type="term" value="F:metalloendopeptidase activity"/>
    <property type="evidence" value="ECO:0007669"/>
    <property type="project" value="InterPro"/>
</dbReference>
<comment type="cofactor">
    <cofactor evidence="6">
        <name>Zn(2+)</name>
        <dbReference type="ChEBI" id="CHEBI:29105"/>
    </cofactor>
    <text evidence="6">Binds 1 zinc ion.</text>
</comment>
<dbReference type="EMBL" id="FIZX01000002">
    <property type="protein sequence ID" value="CZF82759.1"/>
    <property type="molecule type" value="Genomic_DNA"/>
</dbReference>
<evidence type="ECO:0000313" key="9">
    <source>
        <dbReference type="EMBL" id="CZF82759.1"/>
    </source>
</evidence>
<dbReference type="CDD" id="cd09607">
    <property type="entry name" value="M3B_PepF"/>
    <property type="match status" value="1"/>
</dbReference>
<dbReference type="PANTHER" id="PTHR34217:SF1">
    <property type="entry name" value="CARBOXYPEPTIDASE 1"/>
    <property type="match status" value="1"/>
</dbReference>
<dbReference type="STRING" id="1796497.GCE9029_03418"/>
<dbReference type="OrthoDB" id="9766487at2"/>
<dbReference type="InterPro" id="IPR013647">
    <property type="entry name" value="OligopepF_N_dom"/>
</dbReference>
<dbReference type="InterPro" id="IPR034006">
    <property type="entry name" value="M3B_PepF_2"/>
</dbReference>
<evidence type="ECO:0000256" key="2">
    <source>
        <dbReference type="ARBA" id="ARBA00022723"/>
    </source>
</evidence>
<dbReference type="AlphaFoldDB" id="A0A128F7K6"/>
<evidence type="ECO:0000256" key="1">
    <source>
        <dbReference type="ARBA" id="ARBA00022670"/>
    </source>
</evidence>
<dbReference type="InterPro" id="IPR011977">
    <property type="entry name" value="Pept_M3B_clade3"/>
</dbReference>
<dbReference type="SUPFAM" id="SSF55486">
    <property type="entry name" value="Metalloproteases ('zincins'), catalytic domain"/>
    <property type="match status" value="1"/>
</dbReference>
<comment type="similarity">
    <text evidence="6">Belongs to the peptidase M3 family.</text>
</comment>
<keyword evidence="1 6" id="KW-0645">Protease</keyword>
<accession>A0A128F7K6</accession>
<keyword evidence="2 6" id="KW-0479">Metal-binding</keyword>
<sequence>MSAPSWDFSFVYQSLQDTALQNDLARCSDNIAALKNLSPDTVENCQQALSLFDEASTLLQSASSYAGCLSTVDATDAEAKTVVVKADVMESNLTQAFSPFEDKLATSDADFFESVLSGSDSTGSYQRHAFSLTRLREQQVFRLSVPEAQLLSAMQVDGKNAWGRLYDDITGTLKVSLKFPDGSEEEMGLSQAASLLYGGDTYRREPAWHAIREAMGKQEVTFAAILNALAGNRLTEYEKRSHTKPLHFLDPALEEARIVQPTLDAMLDATKASQDLSRRAAKAMAKVFGTSQLKPWDEMAAMPSFGASKPALYSFEEAIAIIRKAFESVDKEMAEFVDMMVEKNLIDAAPQPNKSMGAYCTKIAKTRTPLVFMSYGGSMSDVLTLAHELGHAFHNWVMRDMPFVETEYPMTLAETASIFAENVVRDALLEKAESDSDKLLMLWEEAQTAVALMLNIPVRYGFEKAFYEQRQQGECSSAKLRALMAETWNEWYGDAMSEPNDLFWATKLHFSIAEISFYNYPYLFGYLFSTGVYARRAEKGSAFYSDYKALLRDTGRMSAEDVAKAHLGVDLTKPDFWQQSIQIAEKRIEAFEALVEKI</sequence>
<name>A0A128F7K6_9GAMM</name>
<evidence type="ECO:0000259" key="8">
    <source>
        <dbReference type="Pfam" id="PF08439"/>
    </source>
</evidence>
<reference evidence="10" key="1">
    <citation type="submission" date="2016-02" db="EMBL/GenBank/DDBJ databases">
        <authorList>
            <person name="Rodrigo-Torres Lidia"/>
            <person name="Arahal R.David."/>
        </authorList>
    </citation>
    <scope>NUCLEOTIDE SEQUENCE [LARGE SCALE GENOMIC DNA]</scope>
    <source>
        <strain evidence="10">CECT 9029</strain>
    </source>
</reference>
<dbReference type="GO" id="GO:0004181">
    <property type="term" value="F:metallocarboxypeptidase activity"/>
    <property type="evidence" value="ECO:0007669"/>
    <property type="project" value="InterPro"/>
</dbReference>
<keyword evidence="3 6" id="KW-0378">Hydrolase</keyword>
<dbReference type="Pfam" id="PF01432">
    <property type="entry name" value="Peptidase_M3"/>
    <property type="match status" value="1"/>
</dbReference>
<feature type="domain" description="Peptidase M3A/M3B catalytic" evidence="7">
    <location>
        <begin position="199"/>
        <end position="582"/>
    </location>
</feature>
<dbReference type="GO" id="GO:0006508">
    <property type="term" value="P:proteolysis"/>
    <property type="evidence" value="ECO:0007669"/>
    <property type="project" value="UniProtKB-KW"/>
</dbReference>
<dbReference type="InterPro" id="IPR001567">
    <property type="entry name" value="Pept_M3A_M3B_dom"/>
</dbReference>
<evidence type="ECO:0000256" key="4">
    <source>
        <dbReference type="ARBA" id="ARBA00022833"/>
    </source>
</evidence>
<evidence type="ECO:0000259" key="7">
    <source>
        <dbReference type="Pfam" id="PF01432"/>
    </source>
</evidence>